<keyword evidence="4" id="KW-1185">Reference proteome</keyword>
<sequence>MHSLPELVFGVTNMDFYKIILSVIFSISIGVVILLSRFENPAISGRCAFIHKPTGLDLLVVTVETITMLEVVYSWLDPADLVHLTTLEFAYVSGLLFIEWRMRLLTYGIDADANADNATPTTTAPMPTPERPSPERRYPRRNRKKLIPRSIINRLEERGEYHRSDNSNGNGNGNRDHRLLHAMDEQARDDVARAAAHAMAVAHDLECECSAVEDDYKL</sequence>
<organism evidence="3 4">
    <name type="scientific">Diplodia intermedia</name>
    <dbReference type="NCBI Taxonomy" id="856260"/>
    <lineage>
        <taxon>Eukaryota</taxon>
        <taxon>Fungi</taxon>
        <taxon>Dikarya</taxon>
        <taxon>Ascomycota</taxon>
        <taxon>Pezizomycotina</taxon>
        <taxon>Dothideomycetes</taxon>
        <taxon>Dothideomycetes incertae sedis</taxon>
        <taxon>Botryosphaeriales</taxon>
        <taxon>Botryosphaeriaceae</taxon>
        <taxon>Diplodia</taxon>
    </lineage>
</organism>
<feature type="compositionally biased region" description="Low complexity" evidence="1">
    <location>
        <begin position="116"/>
        <end position="125"/>
    </location>
</feature>
<gene>
    <name evidence="3" type="ORF">SLS58_008753</name>
</gene>
<feature type="region of interest" description="Disordered" evidence="1">
    <location>
        <begin position="157"/>
        <end position="177"/>
    </location>
</feature>
<proteinExistence type="predicted"/>
<feature type="transmembrane region" description="Helical" evidence="2">
    <location>
        <begin position="16"/>
        <end position="35"/>
    </location>
</feature>
<comment type="caution">
    <text evidence="3">The sequence shown here is derived from an EMBL/GenBank/DDBJ whole genome shotgun (WGS) entry which is preliminary data.</text>
</comment>
<feature type="region of interest" description="Disordered" evidence="1">
    <location>
        <begin position="116"/>
        <end position="142"/>
    </location>
</feature>
<keyword evidence="2" id="KW-0472">Membrane</keyword>
<evidence type="ECO:0000313" key="3">
    <source>
        <dbReference type="EMBL" id="KAL1638635.1"/>
    </source>
</evidence>
<keyword evidence="2" id="KW-1133">Transmembrane helix</keyword>
<name>A0ABR3TGJ6_9PEZI</name>
<accession>A0ABR3TGJ6</accession>
<reference evidence="3 4" key="1">
    <citation type="journal article" date="2023" name="Plant Dis.">
        <title>First Report of Diplodia intermedia Causing Canker and Dieback Diseases on Apple Trees in Canada.</title>
        <authorList>
            <person name="Ellouze W."/>
            <person name="Ilyukhin E."/>
            <person name="Sulman M."/>
            <person name="Ali S."/>
        </authorList>
    </citation>
    <scope>NUCLEOTIDE SEQUENCE [LARGE SCALE GENOMIC DNA]</scope>
    <source>
        <strain evidence="3 4">M45-28</strain>
    </source>
</reference>
<evidence type="ECO:0000256" key="1">
    <source>
        <dbReference type="SAM" id="MobiDB-lite"/>
    </source>
</evidence>
<evidence type="ECO:0000313" key="4">
    <source>
        <dbReference type="Proteomes" id="UP001521184"/>
    </source>
</evidence>
<dbReference type="Proteomes" id="UP001521184">
    <property type="component" value="Unassembled WGS sequence"/>
</dbReference>
<dbReference type="EMBL" id="JAKEKT020000077">
    <property type="protein sequence ID" value="KAL1638635.1"/>
    <property type="molecule type" value="Genomic_DNA"/>
</dbReference>
<protein>
    <submittedName>
        <fullName evidence="3">Uncharacterized protein</fullName>
    </submittedName>
</protein>
<evidence type="ECO:0000256" key="2">
    <source>
        <dbReference type="SAM" id="Phobius"/>
    </source>
</evidence>
<keyword evidence="2" id="KW-0812">Transmembrane</keyword>